<evidence type="ECO:0000313" key="4">
    <source>
        <dbReference type="RefSeq" id="XP_058982303.1"/>
    </source>
</evidence>
<dbReference type="InterPro" id="IPR008042">
    <property type="entry name" value="Retrotrans_Pao"/>
</dbReference>
<dbReference type="Gene3D" id="1.10.340.70">
    <property type="match status" value="1"/>
</dbReference>
<feature type="domain" description="Integrase catalytic" evidence="2">
    <location>
        <begin position="1419"/>
        <end position="1619"/>
    </location>
</feature>
<dbReference type="InterPro" id="IPR005312">
    <property type="entry name" value="DUF1759"/>
</dbReference>
<dbReference type="Pfam" id="PF05380">
    <property type="entry name" value="Peptidase_A17"/>
    <property type="match status" value="1"/>
</dbReference>
<name>A0ABM3V932_MUSDO</name>
<feature type="region of interest" description="Disordered" evidence="1">
    <location>
        <begin position="1945"/>
        <end position="2027"/>
    </location>
</feature>
<feature type="compositionally biased region" description="Low complexity" evidence="1">
    <location>
        <begin position="1669"/>
        <end position="1683"/>
    </location>
</feature>
<feature type="compositionally biased region" description="Low complexity" evidence="1">
    <location>
        <begin position="1994"/>
        <end position="2007"/>
    </location>
</feature>
<dbReference type="InterPro" id="IPR021109">
    <property type="entry name" value="Peptidase_aspartic_dom_sf"/>
</dbReference>
<feature type="region of interest" description="Disordered" evidence="1">
    <location>
        <begin position="1830"/>
        <end position="1857"/>
    </location>
</feature>
<sequence>MAMNEVKVRDSASRAIKRYMEASKKDEMAINLEMAQNYSLLLEEQWRRFNQAQEKVEISCGVEYQVEEEARIQAEEWYLLAKSNFDKLLAAHPSVVQNEVAYNPQLSPTDAPVATASIQLPKIQLTTFDGRSADWVSFHDTFCSLIHTNTSITDGQKMHYLRSCLKGEALQAISGLKVGDANYSEAWNILIDRYKVMRLLVDTHLHAIFTIEKSTKDTAASIKSIHGLVLQHIAALRALGRPVDLYDDWLVYWTVSKLAYETRKQWELSLTDDSPPTFEELSEFLLIRARSLEMLGNSDPPRQSKPITRQLKGSMSAFHSSAPSQSKCTYCNKDHKIYHCDDYDKLSAKRKFDAIRQKNACFNCLSLGHTTTSCKSSSKCRICHRSHHTSIHEAFTANYQCSSPASQSAVIATPLPAQHTTNTHLATPNNGIAATAQYVNSFNTAFAPKSKSVKIIALLGTALVRIKDESGRLQPARALFDSGSHATFITEACAQRLRIPRKPASLTVTGIGTSQGGGVKGEVDLILCPKTSTNLFNIIALVLPKLTNDLPSVEIPTVSWPHIENLRLADPHFYHPGPIDLLIGVDEMDKFIIEGFKRGPPGTPMAFNTHLGWILYGNVLATSPNLHVANLHCDLQLARAVSKFWEIEEPCAKRHYTAEELACERHFKKTHGRADDGRFVIQLPFRDSMVLGESRGIALRSLKRLEARLANDASLRDQYNAFMDELLSMGHMELVPTTSVPTEHCYYMPHHAVLKETSSTTKLRVVFNASMKTSTGLSLNDALMVGPQLQDDMFSILLRFRQHRFAMMADVEKMYRQVYVAEKDTDFQRIVWRRSPAEPIMDYRLLRVTYGVASASYCAVKCMQQTANNANESVARIITRDFYMDDMLSGASSEEELLSLQYEVSQHLSQGGFELRKWATNSTKLIERIPQTSMQTTHLLVADKEVRTLGNIWNTTDDSISLAVNLKELPHRITKRVFLSDTSTLFDPLGLIAPCTIRSKLWMQELWSANVNWDEEVPKSILREWIKHRNGLQKLSTLRLCRWINTSDTTNTEFHVFADASNRAYAAALYARTVHHDGKVNVSLVTARAKVAPLKTKTLPRLELCGASLAAKLIRKVRESIGSGFRMYAWTDSTVVLAWLHSHPSRWSTYVANRVAEVQDVLPPEIWNHVRSEHNPADCASRGVNASHLLQHNLWWNGPDWLRSIIPTWHRSNSSEHSTCLEARKIAVATAQIANDIEYWDFLFRYSSFDKLVRITSYLRRFIYNIKCKLQNSTPRCGSFTIAELHESESLLVKYDQHFVFNQEVIACRDKRIVPKRSSLLRLNPFLDEQGILRVGGRLRYSNLHYEARHQIILPKKSPLAKAIVSDIHLYTLHAGPRIMQATLERRFWVVGARNLIRRIYASCVKCTELNHRPVQQMMADLPASRFTFRRCFLHTAVDFAGPFTLKYTHGRGSRSTKGYISSFICMSTGAMHLELVGSLSSEDFIAAFKRIINRRGFIAHVYSDNGTNFVGANKEIHMMFNKCMADPAVKAYFEKSRITWHFNAPSAPHMGGYWEAGVKRVKYHLKRALGDVLLTYEEFNTLLTEVEACVNSRPLVALSSHPGEEETLTPGHFIIGEPLKSLPEPDTTDLRGSLSQRWQTISAMRQHFWRRWKKHSRSHPRHSRRYINTSSSLNNSTLEVTSSGGGHCGENPPATGPVTAATTSSTTARRTTSSSQSVTVPQTARSRQPRFATLNCINGSSNDNDADDGYGDVNNVVHENDDDDPELLVNRQEIQQRPFLCRTPPPNYHSLSSVTPPPLYTPRHWERQDEEQINPGDLPTVGSRIENATQDTQTQRQQHPFPTFPPPPPPAATAAASPEIPALPLRLYRVPEVLGPGIDDNADEDYVFLNGHNINERRTRRRSRSSRGCNSSSVAQLLPFEVASLYGHARQEPLLANESYSPRNVATVSSQHHPQEEHHHQRRRTQRRRKFHLLQQQQQQSNSPIVGNPNNIDSSTDSDSSTSSSDINENFNEDQSHIGTTRDQRRRRRQRLLKLRASLFNAYIDLGNITAIDTQSAVNSFVLTQPVSLQTS</sequence>
<gene>
    <name evidence="4" type="primary">LOC131804048</name>
</gene>
<feature type="compositionally biased region" description="Pro residues" evidence="1">
    <location>
        <begin position="1843"/>
        <end position="1852"/>
    </location>
</feature>
<feature type="compositionally biased region" description="Basic residues" evidence="1">
    <location>
        <begin position="1961"/>
        <end position="1973"/>
    </location>
</feature>
<feature type="compositionally biased region" description="Low complexity" evidence="1">
    <location>
        <begin position="1693"/>
        <end position="1725"/>
    </location>
</feature>
<feature type="compositionally biased region" description="Polar residues" evidence="1">
    <location>
        <begin position="1982"/>
        <end position="1993"/>
    </location>
</feature>
<dbReference type="Gene3D" id="2.40.70.10">
    <property type="entry name" value="Acid Proteases"/>
    <property type="match status" value="1"/>
</dbReference>
<dbReference type="SUPFAM" id="SSF56672">
    <property type="entry name" value="DNA/RNA polymerases"/>
    <property type="match status" value="1"/>
</dbReference>
<dbReference type="InterPro" id="IPR001584">
    <property type="entry name" value="Integrase_cat-core"/>
</dbReference>
<dbReference type="RefSeq" id="XP_058982303.1">
    <property type="nucleotide sequence ID" value="XM_059126320.1"/>
</dbReference>
<dbReference type="PROSITE" id="PS50994">
    <property type="entry name" value="INTEGRASE"/>
    <property type="match status" value="1"/>
</dbReference>
<feature type="compositionally biased region" description="Basic residues" evidence="1">
    <location>
        <begin position="1656"/>
        <end position="1666"/>
    </location>
</feature>
<dbReference type="PANTHER" id="PTHR47331:SF1">
    <property type="entry name" value="GAG-LIKE PROTEIN"/>
    <property type="match status" value="1"/>
</dbReference>
<keyword evidence="3" id="KW-1185">Reference proteome</keyword>
<evidence type="ECO:0000256" key="1">
    <source>
        <dbReference type="SAM" id="MobiDB-lite"/>
    </source>
</evidence>
<dbReference type="InterPro" id="IPR012337">
    <property type="entry name" value="RNaseH-like_sf"/>
</dbReference>
<dbReference type="Proteomes" id="UP001652621">
    <property type="component" value="Unplaced"/>
</dbReference>
<dbReference type="GeneID" id="131804048"/>
<evidence type="ECO:0000259" key="2">
    <source>
        <dbReference type="PROSITE" id="PS50994"/>
    </source>
</evidence>
<dbReference type="PANTHER" id="PTHR47331">
    <property type="entry name" value="PHD-TYPE DOMAIN-CONTAINING PROTEIN"/>
    <property type="match status" value="1"/>
</dbReference>
<dbReference type="CDD" id="cd01644">
    <property type="entry name" value="RT_pepA17"/>
    <property type="match status" value="1"/>
</dbReference>
<feature type="compositionally biased region" description="Polar residues" evidence="1">
    <location>
        <begin position="1830"/>
        <end position="1839"/>
    </location>
</feature>
<dbReference type="InterPro" id="IPR036397">
    <property type="entry name" value="RNaseH_sf"/>
</dbReference>
<evidence type="ECO:0000313" key="3">
    <source>
        <dbReference type="Proteomes" id="UP001652621"/>
    </source>
</evidence>
<feature type="region of interest" description="Disordered" evidence="1">
    <location>
        <begin position="1656"/>
        <end position="1728"/>
    </location>
</feature>
<dbReference type="Pfam" id="PF03564">
    <property type="entry name" value="DUF1759"/>
    <property type="match status" value="1"/>
</dbReference>
<reference evidence="4" key="1">
    <citation type="submission" date="2025-08" db="UniProtKB">
        <authorList>
            <consortium name="RefSeq"/>
        </authorList>
    </citation>
    <scope>IDENTIFICATION</scope>
    <source>
        <strain evidence="4">Aabys</strain>
        <tissue evidence="4">Whole body</tissue>
    </source>
</reference>
<dbReference type="SUPFAM" id="SSF53098">
    <property type="entry name" value="Ribonuclease H-like"/>
    <property type="match status" value="1"/>
</dbReference>
<dbReference type="Gene3D" id="3.30.420.10">
    <property type="entry name" value="Ribonuclease H-like superfamily/Ribonuclease H"/>
    <property type="match status" value="1"/>
</dbReference>
<feature type="compositionally biased region" description="Basic and acidic residues" evidence="1">
    <location>
        <begin position="2015"/>
        <end position="2024"/>
    </location>
</feature>
<dbReference type="InterPro" id="IPR043502">
    <property type="entry name" value="DNA/RNA_pol_sf"/>
</dbReference>
<accession>A0ABM3V932</accession>
<proteinExistence type="predicted"/>
<organism evidence="3 4">
    <name type="scientific">Musca domestica</name>
    <name type="common">House fly</name>
    <dbReference type="NCBI Taxonomy" id="7370"/>
    <lineage>
        <taxon>Eukaryota</taxon>
        <taxon>Metazoa</taxon>
        <taxon>Ecdysozoa</taxon>
        <taxon>Arthropoda</taxon>
        <taxon>Hexapoda</taxon>
        <taxon>Insecta</taxon>
        <taxon>Pterygota</taxon>
        <taxon>Neoptera</taxon>
        <taxon>Endopterygota</taxon>
        <taxon>Diptera</taxon>
        <taxon>Brachycera</taxon>
        <taxon>Muscomorpha</taxon>
        <taxon>Muscoidea</taxon>
        <taxon>Muscidae</taxon>
        <taxon>Musca</taxon>
    </lineage>
</organism>
<dbReference type="CDD" id="cd00303">
    <property type="entry name" value="retropepsin_like"/>
    <property type="match status" value="1"/>
</dbReference>
<protein>
    <submittedName>
        <fullName evidence="4">Uncharacterized protein LOC131804048</fullName>
    </submittedName>
</protein>